<evidence type="ECO:0000313" key="1">
    <source>
        <dbReference type="EMBL" id="OGN28177.1"/>
    </source>
</evidence>
<evidence type="ECO:0000313" key="2">
    <source>
        <dbReference type="Proteomes" id="UP000179047"/>
    </source>
</evidence>
<protein>
    <submittedName>
        <fullName evidence="1">Uncharacterized protein</fullName>
    </submittedName>
</protein>
<dbReference type="AlphaFoldDB" id="A0A1F8GRY1"/>
<dbReference type="Proteomes" id="UP000179047">
    <property type="component" value="Unassembled WGS sequence"/>
</dbReference>
<proteinExistence type="predicted"/>
<gene>
    <name evidence="1" type="ORF">A3A33_02370</name>
</gene>
<reference evidence="1 2" key="1">
    <citation type="journal article" date="2016" name="Nat. Commun.">
        <title>Thousands of microbial genomes shed light on interconnected biogeochemical processes in an aquifer system.</title>
        <authorList>
            <person name="Anantharaman K."/>
            <person name="Brown C.T."/>
            <person name="Hug L.A."/>
            <person name="Sharon I."/>
            <person name="Castelle C.J."/>
            <person name="Probst A.J."/>
            <person name="Thomas B.C."/>
            <person name="Singh A."/>
            <person name="Wilkins M.J."/>
            <person name="Karaoz U."/>
            <person name="Brodie E.L."/>
            <person name="Williams K.H."/>
            <person name="Hubbard S.S."/>
            <person name="Banfield J.F."/>
        </authorList>
    </citation>
    <scope>NUCLEOTIDE SEQUENCE [LARGE SCALE GENOMIC DNA]</scope>
</reference>
<dbReference type="STRING" id="1802701.A3A33_02370"/>
<name>A0A1F8GRY1_9BACT</name>
<dbReference type="EMBL" id="MGKP01000023">
    <property type="protein sequence ID" value="OGN28177.1"/>
    <property type="molecule type" value="Genomic_DNA"/>
</dbReference>
<accession>A0A1F8GRY1</accession>
<sequence>MKHKYLVYALAASVIGFGGVGIAGVASAHGLGGFGGFGMFGTQTPDQIATRQQAMFDQQAKILGISVDDVKTAWAKGQNMQDLIKEKKIDQAQVQARMKDLRTQELKTHLQTLVSKGVITQAQADARLKAMENMSAKAKAGKGMRGGMMRMHF</sequence>
<organism evidence="1 2">
    <name type="scientific">Candidatus Yanofskybacteria bacterium RIFCSPLOWO2_01_FULL_49_25</name>
    <dbReference type="NCBI Taxonomy" id="1802701"/>
    <lineage>
        <taxon>Bacteria</taxon>
        <taxon>Candidatus Yanofskyibacteriota</taxon>
    </lineage>
</organism>
<comment type="caution">
    <text evidence="1">The sequence shown here is derived from an EMBL/GenBank/DDBJ whole genome shotgun (WGS) entry which is preliminary data.</text>
</comment>